<keyword evidence="1" id="KW-0472">Membrane</keyword>
<proteinExistence type="predicted"/>
<keyword evidence="1" id="KW-1133">Transmembrane helix</keyword>
<evidence type="ECO:0000256" key="1">
    <source>
        <dbReference type="SAM" id="Phobius"/>
    </source>
</evidence>
<dbReference type="EMBL" id="CABVLZ010000001">
    <property type="protein sequence ID" value="VVU94378.1"/>
    <property type="molecule type" value="Genomic_DNA"/>
</dbReference>
<dbReference type="AlphaFoldDB" id="A0A5E8CG35"/>
<gene>
    <name evidence="2" type="ORF">CPAV1605_100</name>
</gene>
<reference evidence="2" key="1">
    <citation type="submission" date="2019-09" db="EMBL/GenBank/DDBJ databases">
        <authorList>
            <person name="Needham M D."/>
        </authorList>
    </citation>
    <scope>NUCLEOTIDE SEQUENCE</scope>
</reference>
<sequence>MRTQNVYQNIRMNWDTYLVFLCLLCMLGIKVNCVYNMLLKKWAIENGTYIEEF</sequence>
<evidence type="ECO:0000313" key="2">
    <source>
        <dbReference type="EMBL" id="VVU94378.1"/>
    </source>
</evidence>
<accession>A0A5E8CG35</accession>
<organism evidence="2">
    <name type="scientific">seawater metagenome</name>
    <dbReference type="NCBI Taxonomy" id="1561972"/>
    <lineage>
        <taxon>unclassified sequences</taxon>
        <taxon>metagenomes</taxon>
        <taxon>ecological metagenomes</taxon>
    </lineage>
</organism>
<protein>
    <submittedName>
        <fullName evidence="2">Uncharacterized protein</fullName>
    </submittedName>
</protein>
<keyword evidence="1" id="KW-0812">Transmembrane</keyword>
<name>A0A5E8CG35_9ZZZZ</name>
<feature type="transmembrane region" description="Helical" evidence="1">
    <location>
        <begin position="17"/>
        <end position="38"/>
    </location>
</feature>